<dbReference type="AlphaFoldDB" id="A0A1X1D3Q5"/>
<dbReference type="PANTHER" id="PTHR42879">
    <property type="entry name" value="3-OXOACYL-(ACYL-CARRIER-PROTEIN) REDUCTASE"/>
    <property type="match status" value="1"/>
</dbReference>
<dbReference type="Proteomes" id="UP000193558">
    <property type="component" value="Unassembled WGS sequence"/>
</dbReference>
<comment type="similarity">
    <text evidence="1">Belongs to the short-chain dehydrogenases/reductases (SDR) family.</text>
</comment>
<comment type="caution">
    <text evidence="2">The sequence shown here is derived from an EMBL/GenBank/DDBJ whole genome shotgun (WGS) entry which is preliminary data.</text>
</comment>
<gene>
    <name evidence="2" type="ORF">HA51_04715</name>
</gene>
<dbReference type="InterPro" id="IPR036291">
    <property type="entry name" value="NAD(P)-bd_dom_sf"/>
</dbReference>
<evidence type="ECO:0000256" key="1">
    <source>
        <dbReference type="ARBA" id="ARBA00006484"/>
    </source>
</evidence>
<dbReference type="Gene3D" id="3.40.50.720">
    <property type="entry name" value="NAD(P)-binding Rossmann-like Domain"/>
    <property type="match status" value="1"/>
</dbReference>
<dbReference type="SUPFAM" id="SSF51735">
    <property type="entry name" value="NAD(P)-binding Rossmann-fold domains"/>
    <property type="match status" value="1"/>
</dbReference>
<organism evidence="2 3">
    <name type="scientific">Pantoea rwandensis</name>
    <dbReference type="NCBI Taxonomy" id="1076550"/>
    <lineage>
        <taxon>Bacteria</taxon>
        <taxon>Pseudomonadati</taxon>
        <taxon>Pseudomonadota</taxon>
        <taxon>Gammaproteobacteria</taxon>
        <taxon>Enterobacterales</taxon>
        <taxon>Erwiniaceae</taxon>
        <taxon>Pantoea</taxon>
    </lineage>
</organism>
<dbReference type="Pfam" id="PF00106">
    <property type="entry name" value="adh_short"/>
    <property type="match status" value="1"/>
</dbReference>
<name>A0A1X1D3Q5_9GAMM</name>
<dbReference type="EMBL" id="MLFR01000002">
    <property type="protein sequence ID" value="ORM71267.1"/>
    <property type="molecule type" value="Genomic_DNA"/>
</dbReference>
<dbReference type="PRINTS" id="PR00081">
    <property type="entry name" value="GDHRDH"/>
</dbReference>
<dbReference type="InterPro" id="IPR050259">
    <property type="entry name" value="SDR"/>
</dbReference>
<evidence type="ECO:0000313" key="2">
    <source>
        <dbReference type="EMBL" id="ORM71267.1"/>
    </source>
</evidence>
<protein>
    <recommendedName>
        <fullName evidence="4">Oxidoreductase</fullName>
    </recommendedName>
</protein>
<reference evidence="2 3" key="1">
    <citation type="journal article" date="2017" name="Antonie Van Leeuwenhoek">
        <title>Phylogenomic resolution of the bacterial genus Pantoea and its relationship with Erwinia and Tatumella.</title>
        <authorList>
            <person name="Palmer M."/>
            <person name="Steenkamp E.T."/>
            <person name="Coetzee M.P."/>
            <person name="Chan W.Y."/>
            <person name="van Zyl E."/>
            <person name="De Maayer P."/>
            <person name="Coutinho T.A."/>
            <person name="Blom J."/>
            <person name="Smits T.H."/>
            <person name="Duffy B."/>
            <person name="Venter S.N."/>
        </authorList>
    </citation>
    <scope>NUCLEOTIDE SEQUENCE [LARGE SCALE GENOMIC DNA]</scope>
    <source>
        <strain evidence="2 3">LMG 26275</strain>
    </source>
</reference>
<dbReference type="InterPro" id="IPR002347">
    <property type="entry name" value="SDR_fam"/>
</dbReference>
<proteinExistence type="inferred from homology"/>
<accession>A0A1X1D3Q5</accession>
<sequence>MNLDLTGKTALITAAVSGIGLSTAQGLAARGASVWINGRSQERLDTAAQAIRERVPGAEVMTVLGDVATAEGCRAVTNAVKDIDILINMAGGTYRTVPFLELNDEDWQYQWDFNVMSAVRLTRHYVPILQKKGFGRIIFMTSEAGLVTPANIVDYGVVKAGIIRLSRCIAEIFSRTNVTVNCVAPGATLSEWVYRACGDQDFETFEQHHFEVNEGTSLLGKFAEADDVANLIVYLCTPASNATRGALLRAEGGAVRHS</sequence>
<evidence type="ECO:0008006" key="4">
    <source>
        <dbReference type="Google" id="ProtNLM"/>
    </source>
</evidence>
<evidence type="ECO:0000313" key="3">
    <source>
        <dbReference type="Proteomes" id="UP000193558"/>
    </source>
</evidence>